<evidence type="ECO:0000313" key="1">
    <source>
        <dbReference type="EMBL" id="CAP15278.1"/>
    </source>
</evidence>
<dbReference type="EnsemblBacteria" id="CAP15278">
    <property type="protein sequence ID" value="CAP15278"/>
    <property type="gene ID" value="OE_6139F"/>
</dbReference>
<reference evidence="1 2" key="1">
    <citation type="journal article" date="2008" name="Genomics">
        <title>Evolution in the laboratory: the genome of Halobacterium salinarum strain R1 compared to that of strain NRC-1.</title>
        <authorList>
            <person name="Pfeiffer F."/>
            <person name="Schuster S.C."/>
            <person name="Broicher A."/>
            <person name="Falb M."/>
            <person name="Palm P."/>
            <person name="Rodewald K."/>
            <person name="Ruepp A."/>
            <person name="Soppa J."/>
            <person name="Tittor J."/>
            <person name="Oesterhelt D."/>
        </authorList>
    </citation>
    <scope>NUCLEOTIDE SEQUENCE [LARGE SCALE GENOMIC DNA]</scope>
    <source>
        <strain evidence="2">ATCC 29341 / DSM 671 / R1</strain>
        <plasmid evidence="2">Plasmid PHS2</plasmid>
    </source>
</reference>
<dbReference type="HOGENOM" id="CLU_2748081_0_0_2"/>
<keyword evidence="1" id="KW-0614">Plasmid</keyword>
<organism evidence="1 2">
    <name type="scientific">Halobacterium salinarum (strain ATCC 29341 / DSM 671 / R1)</name>
    <dbReference type="NCBI Taxonomy" id="478009"/>
    <lineage>
        <taxon>Archaea</taxon>
        <taxon>Methanobacteriati</taxon>
        <taxon>Methanobacteriota</taxon>
        <taxon>Stenosarchaea group</taxon>
        <taxon>Halobacteria</taxon>
        <taxon>Halobacteriales</taxon>
        <taxon>Halobacteriaceae</taxon>
        <taxon>Halobacterium</taxon>
        <taxon>Halobacterium salinarum NRC-34001</taxon>
    </lineage>
</organism>
<evidence type="ECO:0000313" key="2">
    <source>
        <dbReference type="Proteomes" id="UP000001321"/>
    </source>
</evidence>
<proteinExistence type="predicted"/>
<geneLocation type="plasmid" evidence="1 2">
    <name>PHS2</name>
</geneLocation>
<protein>
    <submittedName>
        <fullName evidence="1">Uncharacterized protein</fullName>
    </submittedName>
</protein>
<dbReference type="KEGG" id="hsl:OE_6139F"/>
<dbReference type="Proteomes" id="UP000001321">
    <property type="component" value="Plasmid PHS2"/>
</dbReference>
<accession>B0R9J0</accession>
<gene>
    <name evidence="1" type="ordered locus">OE_6139F</name>
</gene>
<name>B0R9J0_HALS3</name>
<dbReference type="AlphaFoldDB" id="B0R9J0"/>
<sequence>MEFDEDLFDFVVLSERTLVFDSPLGSLAATPRHTPFPTSVYWQKQNCCRSPLTTGSIRSYPRRTRIPQES</sequence>
<dbReference type="EMBL" id="AM774417">
    <property type="protein sequence ID" value="CAP15278.1"/>
    <property type="molecule type" value="Genomic_DNA"/>
</dbReference>